<keyword evidence="2" id="KW-0732">Signal</keyword>
<accession>A0A538T511</accession>
<evidence type="ECO:0000259" key="3">
    <source>
        <dbReference type="SMART" id="SM00867"/>
    </source>
</evidence>
<evidence type="ECO:0000313" key="4">
    <source>
        <dbReference type="EMBL" id="TMQ58554.1"/>
    </source>
</evidence>
<dbReference type="Proteomes" id="UP000316852">
    <property type="component" value="Unassembled WGS sequence"/>
</dbReference>
<evidence type="ECO:0000256" key="2">
    <source>
        <dbReference type="SAM" id="SignalP"/>
    </source>
</evidence>
<feature type="signal peptide" evidence="2">
    <location>
        <begin position="1"/>
        <end position="25"/>
    </location>
</feature>
<dbReference type="SUPFAM" id="SSF101874">
    <property type="entry name" value="YceI-like"/>
    <property type="match status" value="1"/>
</dbReference>
<dbReference type="Pfam" id="PF04264">
    <property type="entry name" value="YceI"/>
    <property type="match status" value="1"/>
</dbReference>
<protein>
    <submittedName>
        <fullName evidence="4">YceI family protein</fullName>
    </submittedName>
</protein>
<dbReference type="EMBL" id="VBOW01000032">
    <property type="protein sequence ID" value="TMQ58554.1"/>
    <property type="molecule type" value="Genomic_DNA"/>
</dbReference>
<feature type="region of interest" description="Disordered" evidence="1">
    <location>
        <begin position="196"/>
        <end position="225"/>
    </location>
</feature>
<gene>
    <name evidence="4" type="ORF">E6K76_07360</name>
</gene>
<name>A0A538T511_UNCEI</name>
<feature type="compositionally biased region" description="Basic and acidic residues" evidence="1">
    <location>
        <begin position="208"/>
        <end position="225"/>
    </location>
</feature>
<feature type="domain" description="Lipid/polyisoprenoid-binding YceI-like" evidence="3">
    <location>
        <begin position="29"/>
        <end position="197"/>
    </location>
</feature>
<evidence type="ECO:0000256" key="1">
    <source>
        <dbReference type="SAM" id="MobiDB-lite"/>
    </source>
</evidence>
<dbReference type="PANTHER" id="PTHR34406:SF1">
    <property type="entry name" value="PROTEIN YCEI"/>
    <property type="match status" value="1"/>
</dbReference>
<feature type="chain" id="PRO_5021737983" evidence="2">
    <location>
        <begin position="26"/>
        <end position="225"/>
    </location>
</feature>
<proteinExistence type="predicted"/>
<dbReference type="InterPro" id="IPR036761">
    <property type="entry name" value="TTHA0802/YceI-like_sf"/>
</dbReference>
<dbReference type="AlphaFoldDB" id="A0A538T511"/>
<organism evidence="4 5">
    <name type="scientific">Eiseniibacteriota bacterium</name>
    <dbReference type="NCBI Taxonomy" id="2212470"/>
    <lineage>
        <taxon>Bacteria</taxon>
        <taxon>Candidatus Eiseniibacteriota</taxon>
    </lineage>
</organism>
<sequence>MKRLRSLPSAFLLLAALVLAAPTQAAPQTYEIDPVHSRVEFTIRHMFSKVTGNFGKFQGTIHYDPAAPLASSVNAEIDASSIDTNNDRRDGHLKSPDFFDAAKYPTLTFASTKVSPVADGKLKVEGTLTMHGIAKPVVLDAAFLGSGPGLDGVTRAGFEATTKVDRKDYGIVWNKALDQGGTLLGDEVQINLEIEAVAPQPDSGSQDQKTEVKTEKKEAGSKSAR</sequence>
<reference evidence="4 5" key="1">
    <citation type="journal article" date="2019" name="Nat. Microbiol.">
        <title>Mediterranean grassland soil C-N compound turnover is dependent on rainfall and depth, and is mediated by genomically divergent microorganisms.</title>
        <authorList>
            <person name="Diamond S."/>
            <person name="Andeer P.F."/>
            <person name="Li Z."/>
            <person name="Crits-Christoph A."/>
            <person name="Burstein D."/>
            <person name="Anantharaman K."/>
            <person name="Lane K.R."/>
            <person name="Thomas B.C."/>
            <person name="Pan C."/>
            <person name="Northen T.R."/>
            <person name="Banfield J.F."/>
        </authorList>
    </citation>
    <scope>NUCLEOTIDE SEQUENCE [LARGE SCALE GENOMIC DNA]</scope>
    <source>
        <strain evidence="4">WS_6</strain>
    </source>
</reference>
<dbReference type="Gene3D" id="2.40.128.110">
    <property type="entry name" value="Lipid/polyisoprenoid-binding, YceI-like"/>
    <property type="match status" value="1"/>
</dbReference>
<evidence type="ECO:0000313" key="5">
    <source>
        <dbReference type="Proteomes" id="UP000316852"/>
    </source>
</evidence>
<dbReference type="PANTHER" id="PTHR34406">
    <property type="entry name" value="PROTEIN YCEI"/>
    <property type="match status" value="1"/>
</dbReference>
<comment type="caution">
    <text evidence="4">The sequence shown here is derived from an EMBL/GenBank/DDBJ whole genome shotgun (WGS) entry which is preliminary data.</text>
</comment>
<dbReference type="InterPro" id="IPR007372">
    <property type="entry name" value="Lipid/polyisoprenoid-bd_YceI"/>
</dbReference>
<dbReference type="SMART" id="SM00867">
    <property type="entry name" value="YceI"/>
    <property type="match status" value="1"/>
</dbReference>